<evidence type="ECO:0000256" key="1">
    <source>
        <dbReference type="PROSITE-ProRule" id="PRU00175"/>
    </source>
</evidence>
<evidence type="ECO:0000256" key="3">
    <source>
        <dbReference type="SAM" id="MobiDB-lite"/>
    </source>
</evidence>
<dbReference type="Pfam" id="PF00498">
    <property type="entry name" value="FHA"/>
    <property type="match status" value="1"/>
</dbReference>
<evidence type="ECO:0000259" key="5">
    <source>
        <dbReference type="PROSITE" id="PS50089"/>
    </source>
</evidence>
<dbReference type="InterPro" id="IPR001841">
    <property type="entry name" value="Znf_RING"/>
</dbReference>
<dbReference type="EMBL" id="CCKQ01011454">
    <property type="protein sequence ID" value="CDW83023.1"/>
    <property type="molecule type" value="Genomic_DNA"/>
</dbReference>
<dbReference type="AlphaFoldDB" id="A0A078AQ00"/>
<dbReference type="GO" id="GO:0008270">
    <property type="term" value="F:zinc ion binding"/>
    <property type="evidence" value="ECO:0007669"/>
    <property type="project" value="UniProtKB-KW"/>
</dbReference>
<keyword evidence="1" id="KW-0862">Zinc</keyword>
<dbReference type="PROSITE" id="PS50089">
    <property type="entry name" value="ZF_RING_2"/>
    <property type="match status" value="1"/>
</dbReference>
<dbReference type="Gene3D" id="2.60.200.20">
    <property type="match status" value="1"/>
</dbReference>
<dbReference type="InterPro" id="IPR052256">
    <property type="entry name" value="E3_ubiquitin-ligase_CHFR"/>
</dbReference>
<reference evidence="6 7" key="1">
    <citation type="submission" date="2014-06" db="EMBL/GenBank/DDBJ databases">
        <authorList>
            <person name="Swart Estienne"/>
        </authorList>
    </citation>
    <scope>NUCLEOTIDE SEQUENCE [LARGE SCALE GENOMIC DNA]</scope>
    <source>
        <strain evidence="6 7">130c</strain>
    </source>
</reference>
<dbReference type="GO" id="GO:0005634">
    <property type="term" value="C:nucleus"/>
    <property type="evidence" value="ECO:0007669"/>
    <property type="project" value="TreeGrafter"/>
</dbReference>
<feature type="compositionally biased region" description="Basic residues" evidence="3">
    <location>
        <begin position="355"/>
        <end position="364"/>
    </location>
</feature>
<feature type="compositionally biased region" description="Basic residues" evidence="3">
    <location>
        <begin position="372"/>
        <end position="383"/>
    </location>
</feature>
<dbReference type="InterPro" id="IPR008984">
    <property type="entry name" value="SMAD_FHA_dom_sf"/>
</dbReference>
<proteinExistence type="predicted"/>
<dbReference type="InterPro" id="IPR013083">
    <property type="entry name" value="Znf_RING/FYVE/PHD"/>
</dbReference>
<feature type="domain" description="RING-type" evidence="5">
    <location>
        <begin position="193"/>
        <end position="232"/>
    </location>
</feature>
<dbReference type="SUPFAM" id="SSF49879">
    <property type="entry name" value="SMAD/FHA domain"/>
    <property type="match status" value="1"/>
</dbReference>
<dbReference type="PANTHER" id="PTHR16079">
    <property type="entry name" value="UBIQUITIN LIGASE PROTEIN CHFR"/>
    <property type="match status" value="1"/>
</dbReference>
<keyword evidence="1" id="KW-0863">Zinc-finger</keyword>
<dbReference type="PANTHER" id="PTHR16079:SF4">
    <property type="entry name" value="E3 UBIQUITIN-PROTEIN LIGASE CHFR"/>
    <property type="match status" value="1"/>
</dbReference>
<gene>
    <name evidence="6" type="primary">Contig17650.g18770</name>
    <name evidence="6" type="ORF">STYLEM_12062</name>
</gene>
<feature type="compositionally biased region" description="Basic and acidic residues" evidence="3">
    <location>
        <begin position="305"/>
        <end position="315"/>
    </location>
</feature>
<dbReference type="PROSITE" id="PS50006">
    <property type="entry name" value="FHA_DOMAIN"/>
    <property type="match status" value="1"/>
</dbReference>
<dbReference type="Gene3D" id="3.30.40.10">
    <property type="entry name" value="Zinc/RING finger domain, C3HC4 (zinc finger)"/>
    <property type="match status" value="1"/>
</dbReference>
<feature type="coiled-coil region" evidence="2">
    <location>
        <begin position="142"/>
        <end position="190"/>
    </location>
</feature>
<feature type="compositionally biased region" description="Low complexity" evidence="3">
    <location>
        <begin position="294"/>
        <end position="304"/>
    </location>
</feature>
<organism evidence="6 7">
    <name type="scientific">Stylonychia lemnae</name>
    <name type="common">Ciliate</name>
    <dbReference type="NCBI Taxonomy" id="5949"/>
    <lineage>
        <taxon>Eukaryota</taxon>
        <taxon>Sar</taxon>
        <taxon>Alveolata</taxon>
        <taxon>Ciliophora</taxon>
        <taxon>Intramacronucleata</taxon>
        <taxon>Spirotrichea</taxon>
        <taxon>Stichotrichia</taxon>
        <taxon>Sporadotrichida</taxon>
        <taxon>Oxytrichidae</taxon>
        <taxon>Stylonychinae</taxon>
        <taxon>Stylonychia</taxon>
    </lineage>
</organism>
<dbReference type="SMART" id="SM00184">
    <property type="entry name" value="RING"/>
    <property type="match status" value="1"/>
</dbReference>
<evidence type="ECO:0000313" key="7">
    <source>
        <dbReference type="Proteomes" id="UP000039865"/>
    </source>
</evidence>
<dbReference type="GO" id="GO:0016567">
    <property type="term" value="P:protein ubiquitination"/>
    <property type="evidence" value="ECO:0007669"/>
    <property type="project" value="TreeGrafter"/>
</dbReference>
<dbReference type="InParanoid" id="A0A078AQ00"/>
<protein>
    <submittedName>
        <fullName evidence="6">Fha domain containing protein</fullName>
    </submittedName>
</protein>
<dbReference type="Pfam" id="PF13639">
    <property type="entry name" value="zf-RING_2"/>
    <property type="match status" value="1"/>
</dbReference>
<feature type="region of interest" description="Disordered" evidence="3">
    <location>
        <begin position="292"/>
        <end position="383"/>
    </location>
</feature>
<keyword evidence="1" id="KW-0479">Metal-binding</keyword>
<dbReference type="Proteomes" id="UP000039865">
    <property type="component" value="Unassembled WGS sequence"/>
</dbReference>
<evidence type="ECO:0000256" key="2">
    <source>
        <dbReference type="SAM" id="Coils"/>
    </source>
</evidence>
<dbReference type="SUPFAM" id="SSF57850">
    <property type="entry name" value="RING/U-box"/>
    <property type="match status" value="1"/>
</dbReference>
<sequence length="383" mass="43991">MADKNNNQSPQNCQSNEEDEVWAKMNSLTKKIKNVEIRHTHFTIGRASGNLIQIKDIRLSGRHCIINRMLDENGKMIVCLEDASTNGTYHNGSLIGKGSTRELKNGDEIFLLKEGEGVSTEDEIGFIFVVLKDFSKAEQPNSQDKANDQEKLEKEIEKSRLEINQSKEELEKKAQEEQKIRKQISQMADQFDCGICYMTMHQAVSLMPCLHTFCGGCFSDWLNRQKDCPSCRENVVEVKKHSLINCLIENYLNINPQLKRSEEEIKHLESLNMFKNDIVNIDKLLEEQQKQKNAKLQAQQQQEQQNKDIKMKDESENNDQEDPDGLISSEDSAEEELPQKRVMNKRGVKTPIPKPTKKQQKPIRKIPVTIQNKKKAVAPAKKR</sequence>
<name>A0A078AQ00_STYLE</name>
<keyword evidence="7" id="KW-1185">Reference proteome</keyword>
<feature type="domain" description="FHA" evidence="4">
    <location>
        <begin position="42"/>
        <end position="95"/>
    </location>
</feature>
<evidence type="ECO:0000259" key="4">
    <source>
        <dbReference type="PROSITE" id="PS50006"/>
    </source>
</evidence>
<accession>A0A078AQ00</accession>
<evidence type="ECO:0000313" key="6">
    <source>
        <dbReference type="EMBL" id="CDW83023.1"/>
    </source>
</evidence>
<dbReference type="InterPro" id="IPR000253">
    <property type="entry name" value="FHA_dom"/>
</dbReference>
<dbReference type="GO" id="GO:0004842">
    <property type="term" value="F:ubiquitin-protein transferase activity"/>
    <property type="evidence" value="ECO:0007669"/>
    <property type="project" value="TreeGrafter"/>
</dbReference>
<dbReference type="GO" id="GO:0006511">
    <property type="term" value="P:ubiquitin-dependent protein catabolic process"/>
    <property type="evidence" value="ECO:0007669"/>
    <property type="project" value="TreeGrafter"/>
</dbReference>
<keyword evidence="2" id="KW-0175">Coiled coil</keyword>
<dbReference type="OrthoDB" id="1305878at2759"/>
<dbReference type="SMART" id="SM00240">
    <property type="entry name" value="FHA"/>
    <property type="match status" value="1"/>
</dbReference>